<name>A0A0G4I5G7_9ALVE</name>
<protein>
    <submittedName>
        <fullName evidence="1">Uncharacterized protein</fullName>
    </submittedName>
</protein>
<dbReference type="EMBL" id="CDMZ01005194">
    <property type="protein sequence ID" value="CEM52248.1"/>
    <property type="molecule type" value="Genomic_DNA"/>
</dbReference>
<sequence length="284" mass="31543">MGGRVSRPSEAMCPVALLDVDKTLLFGMDLRGLNVELLEALKRTGILKVYLFTDMTIASPAVCERLELLRVLREDHGFDVLGVLTPCDIAWHSLDIDEAVALGQMCFEEGLYKGRLFGEEFENFIKGQASRLPQLAASISKESIDAKERPGAAFQEASDVFRREREACGGKAEEVKLPQDLFVKSVVAKAIGDHMAEKRGLKHVKGLMLDLFLLHRPAFLTATDPVVAFDDNLEVLETLRARTPLARIQGMTSVPFHVIHVDGSHVKADAFLKEIKRFLKTVRS</sequence>
<accession>A0A0G4I5G7</accession>
<proteinExistence type="predicted"/>
<gene>
    <name evidence="1" type="ORF">Cvel_11169</name>
</gene>
<dbReference type="VEuPathDB" id="CryptoDB:Cvel_11169"/>
<evidence type="ECO:0000313" key="1">
    <source>
        <dbReference type="EMBL" id="CEM52248.1"/>
    </source>
</evidence>
<dbReference type="AlphaFoldDB" id="A0A0G4I5G7"/>
<organism evidence="1">
    <name type="scientific">Chromera velia CCMP2878</name>
    <dbReference type="NCBI Taxonomy" id="1169474"/>
    <lineage>
        <taxon>Eukaryota</taxon>
        <taxon>Sar</taxon>
        <taxon>Alveolata</taxon>
        <taxon>Colpodellida</taxon>
        <taxon>Chromeraceae</taxon>
        <taxon>Chromera</taxon>
    </lineage>
</organism>
<reference evidence="1" key="1">
    <citation type="submission" date="2014-11" db="EMBL/GenBank/DDBJ databases">
        <authorList>
            <person name="Otto D Thomas"/>
            <person name="Naeem Raeece"/>
        </authorList>
    </citation>
    <scope>NUCLEOTIDE SEQUENCE</scope>
</reference>